<keyword evidence="3" id="KW-1185">Reference proteome</keyword>
<dbReference type="Proteomes" id="UP000037778">
    <property type="component" value="Unassembled WGS sequence"/>
</dbReference>
<dbReference type="InterPro" id="IPR038750">
    <property type="entry name" value="YczE/YyaS-like"/>
</dbReference>
<organism evidence="2 3">
    <name type="scientific">Apilactobacillus kunkeei</name>
    <dbReference type="NCBI Taxonomy" id="148814"/>
    <lineage>
        <taxon>Bacteria</taxon>
        <taxon>Bacillati</taxon>
        <taxon>Bacillota</taxon>
        <taxon>Bacilli</taxon>
        <taxon>Lactobacillales</taxon>
        <taxon>Lactobacillaceae</taxon>
        <taxon>Apilactobacillus</taxon>
    </lineage>
</organism>
<dbReference type="EMBL" id="JXCY01000007">
    <property type="protein sequence ID" value="KOY75789.1"/>
    <property type="molecule type" value="Genomic_DNA"/>
</dbReference>
<dbReference type="Pfam" id="PF19700">
    <property type="entry name" value="DUF6198"/>
    <property type="match status" value="1"/>
</dbReference>
<keyword evidence="1" id="KW-0812">Transmembrane</keyword>
<feature type="transmembrane region" description="Helical" evidence="1">
    <location>
        <begin position="116"/>
        <end position="135"/>
    </location>
</feature>
<gene>
    <name evidence="2" type="ORF">RZ71_02100</name>
</gene>
<proteinExistence type="predicted"/>
<keyword evidence="1" id="KW-1133">Transmembrane helix</keyword>
<feature type="transmembrane region" description="Helical" evidence="1">
    <location>
        <begin position="189"/>
        <end position="207"/>
    </location>
</feature>
<protein>
    <recommendedName>
        <fullName evidence="4">Sugar specific permease</fullName>
    </recommendedName>
</protein>
<reference evidence="2 3" key="1">
    <citation type="journal article" date="2015" name="Genome Biol. Evol.">
        <title>Functionally Structured Genomes in Lactobacillus kunkeei Colonizing the Honey Crop and Food Products of Honeybees and Stingless Bees.</title>
        <authorList>
            <person name="Tamarit D."/>
            <person name="Ellegaard K.M."/>
            <person name="Wikander J."/>
            <person name="Olofsson T."/>
            <person name="Vasquez A."/>
            <person name="Andersson S.G."/>
        </authorList>
    </citation>
    <scope>NUCLEOTIDE SEQUENCE [LARGE SCALE GENOMIC DNA]</scope>
    <source>
        <strain evidence="2 3">LAko</strain>
    </source>
</reference>
<evidence type="ECO:0000313" key="2">
    <source>
        <dbReference type="EMBL" id="KOY75789.1"/>
    </source>
</evidence>
<feature type="transmembrane region" description="Helical" evidence="1">
    <location>
        <begin position="87"/>
        <end position="104"/>
    </location>
</feature>
<keyword evidence="1" id="KW-0472">Membrane</keyword>
<feature type="transmembrane region" description="Helical" evidence="1">
    <location>
        <begin position="14"/>
        <end position="44"/>
    </location>
</feature>
<evidence type="ECO:0000256" key="1">
    <source>
        <dbReference type="SAM" id="Phobius"/>
    </source>
</evidence>
<comment type="caution">
    <text evidence="2">The sequence shown here is derived from an EMBL/GenBank/DDBJ whole genome shotgun (WGS) entry which is preliminary data.</text>
</comment>
<dbReference type="AlphaFoldDB" id="A0A0M9DB08"/>
<feature type="transmembrane region" description="Helical" evidence="1">
    <location>
        <begin position="56"/>
        <end position="75"/>
    </location>
</feature>
<sequence>MIVIRSVNTLKTRIIALIFGLLLNAFGNALTIVSGCGSGIWTAACVNIHQLFGVDVGLMIFTFGIINALTNQILIKHIDVLRFVEEVIFIIFFSSFIQIFTNYFESLGWNHLSLYIRVPMALLGVCCFCTAISLYQRANIFMHPNDDTTNILRFDYLNGSAIKSQLLDFAPPITIILICAIFLHRIYSVSIGTLFSIAFNGVLIQTADKYVFPSLKHNENINTQIQKHFEK</sequence>
<dbReference type="PATRIC" id="fig|148814.8.peg.1135"/>
<accession>A0A0M9DB08</accession>
<evidence type="ECO:0008006" key="4">
    <source>
        <dbReference type="Google" id="ProtNLM"/>
    </source>
</evidence>
<evidence type="ECO:0000313" key="3">
    <source>
        <dbReference type="Proteomes" id="UP000037778"/>
    </source>
</evidence>
<name>A0A0M9DB08_9LACO</name>